<dbReference type="AlphaFoldDB" id="A0AA39UPG2"/>
<feature type="transmembrane region" description="Helical" evidence="1">
    <location>
        <begin position="483"/>
        <end position="505"/>
    </location>
</feature>
<sequence>MMMGPVLPTGAEFNPLQKNVIRNLLTSLYAALKVLNVDGKKLLEECQGSFHPLKLFLMVSLPDFITQSLADPMIEKLCDEACNNAMAHLDDPVDHTMTNIFNGEFIKTFKGPAPGKLFIDRGEKVHIAYAMQVDFYNPNGIHKQGNHNSIGLISMANLNIPKSIRYKPENIFVAGITPGLKEPNYKQMPHLMAPLMDICMEAWHQGLYISRIKDILSVNDLPAAHRVLGMQLTRLPGAPFVNRTRNHTKQAEAWHDAMTCKAKEIIFKKYGGLVHYHGCYIVAIDKEAAKKLCKLSPAFLYEWVPYNCTVLPEPINDLSKDQEKDISGIHHILELPLAGDGSITLDTLRKRLSTKSWASLMFVCATVSYRDLVNDTAAMDVVKLATDKIDFVDHLIQWHLEWVPVDLNALAYIQHIIKETITPSWINSVPSKYGKDSAGSIKADKWRTLSTVYLPLALVMLWGDNDGQEPDPSSYLLQVLDHTMALFQAVIIVCKYTMTTCYATLYHKFMKKWADGLFKIHPHTKVQNSKPNIHPSFHLYDFLLLFGAVYSWWTFPFECLIGTLQKINTNDHIDSMLEATVLQSFMKGANL</sequence>
<keyword evidence="3" id="KW-1185">Reference proteome</keyword>
<reference evidence="2" key="1">
    <citation type="submission" date="2023-06" db="EMBL/GenBank/DDBJ databases">
        <authorList>
            <consortium name="Lawrence Berkeley National Laboratory"/>
            <person name="Ahrendt S."/>
            <person name="Sahu N."/>
            <person name="Indic B."/>
            <person name="Wong-Bajracharya J."/>
            <person name="Merenyi Z."/>
            <person name="Ke H.-M."/>
            <person name="Monk M."/>
            <person name="Kocsube S."/>
            <person name="Drula E."/>
            <person name="Lipzen A."/>
            <person name="Balint B."/>
            <person name="Henrissat B."/>
            <person name="Andreopoulos B."/>
            <person name="Martin F.M."/>
            <person name="Harder C.B."/>
            <person name="Rigling D."/>
            <person name="Ford K.L."/>
            <person name="Foster G.D."/>
            <person name="Pangilinan J."/>
            <person name="Papanicolaou A."/>
            <person name="Barry K."/>
            <person name="LaButti K."/>
            <person name="Viragh M."/>
            <person name="Koriabine M."/>
            <person name="Yan M."/>
            <person name="Riley R."/>
            <person name="Champramary S."/>
            <person name="Plett K.L."/>
            <person name="Tsai I.J."/>
            <person name="Slot J."/>
            <person name="Sipos G."/>
            <person name="Plett J."/>
            <person name="Nagy L.G."/>
            <person name="Grigoriev I.V."/>
        </authorList>
    </citation>
    <scope>NUCLEOTIDE SEQUENCE</scope>
    <source>
        <strain evidence="2">HWK02</strain>
    </source>
</reference>
<keyword evidence="1" id="KW-0812">Transmembrane</keyword>
<accession>A0AA39UPG2</accession>
<dbReference type="EMBL" id="JAUEPU010000014">
    <property type="protein sequence ID" value="KAK0496918.1"/>
    <property type="molecule type" value="Genomic_DNA"/>
</dbReference>
<comment type="caution">
    <text evidence="2">The sequence shown here is derived from an EMBL/GenBank/DDBJ whole genome shotgun (WGS) entry which is preliminary data.</text>
</comment>
<keyword evidence="1" id="KW-0472">Membrane</keyword>
<organism evidence="2 3">
    <name type="scientific">Armillaria luteobubalina</name>
    <dbReference type="NCBI Taxonomy" id="153913"/>
    <lineage>
        <taxon>Eukaryota</taxon>
        <taxon>Fungi</taxon>
        <taxon>Dikarya</taxon>
        <taxon>Basidiomycota</taxon>
        <taxon>Agaricomycotina</taxon>
        <taxon>Agaricomycetes</taxon>
        <taxon>Agaricomycetidae</taxon>
        <taxon>Agaricales</taxon>
        <taxon>Marasmiineae</taxon>
        <taxon>Physalacriaceae</taxon>
        <taxon>Armillaria</taxon>
    </lineage>
</organism>
<proteinExistence type="predicted"/>
<protein>
    <submittedName>
        <fullName evidence="2">Uncharacterized protein</fullName>
    </submittedName>
</protein>
<keyword evidence="1" id="KW-1133">Transmembrane helix</keyword>
<evidence type="ECO:0000313" key="2">
    <source>
        <dbReference type="EMBL" id="KAK0496918.1"/>
    </source>
</evidence>
<dbReference type="Proteomes" id="UP001175228">
    <property type="component" value="Unassembled WGS sequence"/>
</dbReference>
<feature type="transmembrane region" description="Helical" evidence="1">
    <location>
        <begin position="537"/>
        <end position="555"/>
    </location>
</feature>
<evidence type="ECO:0000313" key="3">
    <source>
        <dbReference type="Proteomes" id="UP001175228"/>
    </source>
</evidence>
<evidence type="ECO:0000256" key="1">
    <source>
        <dbReference type="SAM" id="Phobius"/>
    </source>
</evidence>
<gene>
    <name evidence="2" type="ORF">EDD18DRAFT_1105233</name>
</gene>
<name>A0AA39UPG2_9AGAR</name>